<evidence type="ECO:0000313" key="2">
    <source>
        <dbReference type="Proteomes" id="UP001596045"/>
    </source>
</evidence>
<sequence>MDLKTYLSIERGRMSRLCREIDAHASDVSRWASGKRPIPLGFGPKIEKATEGQVTRREMFPENWHEVWPELNKPSAKTLL</sequence>
<accession>A0ABW0MD95</accession>
<dbReference type="Gene3D" id="1.10.260.40">
    <property type="entry name" value="lambda repressor-like DNA-binding domains"/>
    <property type="match status" value="1"/>
</dbReference>
<dbReference type="InterPro" id="IPR031856">
    <property type="entry name" value="YdaS_toxin-like"/>
</dbReference>
<reference evidence="2" key="1">
    <citation type="journal article" date="2019" name="Int. J. Syst. Evol. Microbiol.">
        <title>The Global Catalogue of Microorganisms (GCM) 10K type strain sequencing project: providing services to taxonomists for standard genome sequencing and annotation.</title>
        <authorList>
            <consortium name="The Broad Institute Genomics Platform"/>
            <consortium name="The Broad Institute Genome Sequencing Center for Infectious Disease"/>
            <person name="Wu L."/>
            <person name="Ma J."/>
        </authorList>
    </citation>
    <scope>NUCLEOTIDE SEQUENCE [LARGE SCALE GENOMIC DNA]</scope>
    <source>
        <strain evidence="2">JCM 17066</strain>
    </source>
</reference>
<keyword evidence="2" id="KW-1185">Reference proteome</keyword>
<name>A0ABW0MD95_9BURK</name>
<protein>
    <submittedName>
        <fullName evidence="1">Transcriptional regulator</fullName>
    </submittedName>
</protein>
<dbReference type="SUPFAM" id="SSF47413">
    <property type="entry name" value="lambda repressor-like DNA-binding domains"/>
    <property type="match status" value="1"/>
</dbReference>
<organism evidence="1 2">
    <name type="scientific">Paraherbaspirillum soli</name>
    <dbReference type="NCBI Taxonomy" id="631222"/>
    <lineage>
        <taxon>Bacteria</taxon>
        <taxon>Pseudomonadati</taxon>
        <taxon>Pseudomonadota</taxon>
        <taxon>Betaproteobacteria</taxon>
        <taxon>Burkholderiales</taxon>
        <taxon>Oxalobacteraceae</taxon>
        <taxon>Paraherbaspirillum</taxon>
    </lineage>
</organism>
<comment type="caution">
    <text evidence="1">The sequence shown here is derived from an EMBL/GenBank/DDBJ whole genome shotgun (WGS) entry which is preliminary data.</text>
</comment>
<evidence type="ECO:0000313" key="1">
    <source>
        <dbReference type="EMBL" id="MFC5475809.1"/>
    </source>
</evidence>
<dbReference type="EMBL" id="JBHSMT010000029">
    <property type="protein sequence ID" value="MFC5475809.1"/>
    <property type="molecule type" value="Genomic_DNA"/>
</dbReference>
<dbReference type="InterPro" id="IPR010982">
    <property type="entry name" value="Lambda_DNA-bd_dom_sf"/>
</dbReference>
<proteinExistence type="predicted"/>
<dbReference type="Pfam" id="PF15943">
    <property type="entry name" value="YdaS_toxin"/>
    <property type="match status" value="1"/>
</dbReference>
<gene>
    <name evidence="1" type="ORF">ACFPM8_17755</name>
</gene>
<dbReference type="Proteomes" id="UP001596045">
    <property type="component" value="Unassembled WGS sequence"/>
</dbReference>
<dbReference type="RefSeq" id="WP_378999449.1">
    <property type="nucleotide sequence ID" value="NZ_JBHSMT010000029.1"/>
</dbReference>